<keyword evidence="1" id="KW-0560">Oxidoreductase</keyword>
<accession>A0A3B0S794</accession>
<name>A0A3B0S794_9ZZZZ</name>
<evidence type="ECO:0000313" key="1">
    <source>
        <dbReference type="EMBL" id="VAV99772.1"/>
    </source>
</evidence>
<organism evidence="1">
    <name type="scientific">hydrothermal vent metagenome</name>
    <dbReference type="NCBI Taxonomy" id="652676"/>
    <lineage>
        <taxon>unclassified sequences</taxon>
        <taxon>metagenomes</taxon>
        <taxon>ecological metagenomes</taxon>
    </lineage>
</organism>
<dbReference type="AlphaFoldDB" id="A0A3B0S794"/>
<sequence>MLRQFVVMSQMQILLPPDIWMRKIFDAKAARDGTSVRRSLHDIDRIVGRARFFREITRRGYHAVENAGQVIIFCNNQPVTLLC</sequence>
<protein>
    <submittedName>
        <fullName evidence="1">Glutamate synthase [NADPH] large chain</fullName>
        <ecNumber evidence="1">1.4.1.13</ecNumber>
    </submittedName>
</protein>
<gene>
    <name evidence="1" type="ORF">MNBD_ALPHA07-71</name>
</gene>
<dbReference type="GO" id="GO:0004355">
    <property type="term" value="F:glutamate synthase (NADPH) activity"/>
    <property type="evidence" value="ECO:0007669"/>
    <property type="project" value="UniProtKB-EC"/>
</dbReference>
<reference evidence="1" key="1">
    <citation type="submission" date="2018-06" db="EMBL/GenBank/DDBJ databases">
        <authorList>
            <person name="Zhirakovskaya E."/>
        </authorList>
    </citation>
    <scope>NUCLEOTIDE SEQUENCE</scope>
</reference>
<proteinExistence type="predicted"/>
<dbReference type="EMBL" id="UOEG01000197">
    <property type="protein sequence ID" value="VAV99772.1"/>
    <property type="molecule type" value="Genomic_DNA"/>
</dbReference>
<dbReference type="EC" id="1.4.1.13" evidence="1"/>